<dbReference type="InterPro" id="IPR027056">
    <property type="entry name" value="Gluconate_2DH_su3"/>
</dbReference>
<dbReference type="AlphaFoldDB" id="A0A1M6KC52"/>
<sequence length="258" mass="28228">MNVRSEGFQMSDARLSRRTLLTATTALMGLVAAAASARTIQGLPWTGNEVYPPPEVRPGPWLFFTPDEASAIEAIVDRLIPQDELGPGGKEAGCAVFIDRQLAGPYGRAEGVYMQGPFPERPLPTQGFQSPLTPAQAYRKGLAGLAAHVSRNFGGRGIPQLSGEELDRLLTSLEKREVNTPEFNGSEIFDLIFNNTMEGFFADPIYGGNRDMAGWKLIGFPGTRYDFRDVLERPNTRYTLPPVSLIGRPDWNRAGGRG</sequence>
<keyword evidence="2" id="KW-1185">Reference proteome</keyword>
<accession>A0A1M6KC52</accession>
<dbReference type="STRING" id="198092.SAMN02745194_02842"/>
<protein>
    <submittedName>
        <fullName evidence="1">Gluconate 2-dehydrogenase gamma chain</fullName>
    </submittedName>
</protein>
<dbReference type="EMBL" id="FQZF01000016">
    <property type="protein sequence ID" value="SHJ56427.1"/>
    <property type="molecule type" value="Genomic_DNA"/>
</dbReference>
<evidence type="ECO:0000313" key="2">
    <source>
        <dbReference type="Proteomes" id="UP000184387"/>
    </source>
</evidence>
<organism evidence="1 2">
    <name type="scientific">Muricoccus roseus</name>
    <dbReference type="NCBI Taxonomy" id="198092"/>
    <lineage>
        <taxon>Bacteria</taxon>
        <taxon>Pseudomonadati</taxon>
        <taxon>Pseudomonadota</taxon>
        <taxon>Alphaproteobacteria</taxon>
        <taxon>Acetobacterales</taxon>
        <taxon>Roseomonadaceae</taxon>
        <taxon>Muricoccus</taxon>
    </lineage>
</organism>
<dbReference type="InterPro" id="IPR006311">
    <property type="entry name" value="TAT_signal"/>
</dbReference>
<evidence type="ECO:0000313" key="1">
    <source>
        <dbReference type="EMBL" id="SHJ56427.1"/>
    </source>
</evidence>
<dbReference type="Pfam" id="PF13618">
    <property type="entry name" value="Gluconate_2-dh3"/>
    <property type="match status" value="1"/>
</dbReference>
<name>A0A1M6KC52_9PROT</name>
<reference evidence="1 2" key="1">
    <citation type="submission" date="2016-11" db="EMBL/GenBank/DDBJ databases">
        <authorList>
            <person name="Jaros S."/>
            <person name="Januszkiewicz K."/>
            <person name="Wedrychowicz H."/>
        </authorList>
    </citation>
    <scope>NUCLEOTIDE SEQUENCE [LARGE SCALE GENOMIC DNA]</scope>
    <source>
        <strain evidence="1 2">DSM 14916</strain>
    </source>
</reference>
<gene>
    <name evidence="1" type="ORF">SAMN02745194_02842</name>
</gene>
<dbReference type="Proteomes" id="UP000184387">
    <property type="component" value="Unassembled WGS sequence"/>
</dbReference>
<dbReference type="PROSITE" id="PS51318">
    <property type="entry name" value="TAT"/>
    <property type="match status" value="1"/>
</dbReference>
<proteinExistence type="predicted"/>